<dbReference type="GO" id="GO:0048578">
    <property type="term" value="P:positive regulation of long-day photoperiodism, flowering"/>
    <property type="evidence" value="ECO:0007669"/>
    <property type="project" value="InterPro"/>
</dbReference>
<feature type="compositionally biased region" description="Low complexity" evidence="1">
    <location>
        <begin position="1"/>
        <end position="25"/>
    </location>
</feature>
<gene>
    <name evidence="2" type="ORF">CB5_LOCUS5543</name>
</gene>
<dbReference type="PANTHER" id="PTHR33873">
    <property type="entry name" value="TRANSCRIPTION FACTOR VOZ1"/>
    <property type="match status" value="1"/>
</dbReference>
<dbReference type="GO" id="GO:0045893">
    <property type="term" value="P:positive regulation of DNA-templated transcription"/>
    <property type="evidence" value="ECO:0007669"/>
    <property type="project" value="TreeGrafter"/>
</dbReference>
<dbReference type="GO" id="GO:0043565">
    <property type="term" value="F:sequence-specific DNA binding"/>
    <property type="evidence" value="ECO:0007669"/>
    <property type="project" value="TreeGrafter"/>
</dbReference>
<dbReference type="GO" id="GO:0005634">
    <property type="term" value="C:nucleus"/>
    <property type="evidence" value="ECO:0007669"/>
    <property type="project" value="TreeGrafter"/>
</dbReference>
<accession>A0A6V7NUV7</accession>
<feature type="region of interest" description="Disordered" evidence="1">
    <location>
        <begin position="1"/>
        <end position="135"/>
    </location>
</feature>
<proteinExistence type="predicted"/>
<organism evidence="2">
    <name type="scientific">Ananas comosus var. bracteatus</name>
    <name type="common">red pineapple</name>
    <dbReference type="NCBI Taxonomy" id="296719"/>
    <lineage>
        <taxon>Eukaryota</taxon>
        <taxon>Viridiplantae</taxon>
        <taxon>Streptophyta</taxon>
        <taxon>Embryophyta</taxon>
        <taxon>Tracheophyta</taxon>
        <taxon>Spermatophyta</taxon>
        <taxon>Magnoliopsida</taxon>
        <taxon>Liliopsida</taxon>
        <taxon>Poales</taxon>
        <taxon>Bromeliaceae</taxon>
        <taxon>Bromelioideae</taxon>
        <taxon>Ananas</taxon>
    </lineage>
</organism>
<reference evidence="2" key="1">
    <citation type="submission" date="2020-07" db="EMBL/GenBank/DDBJ databases">
        <authorList>
            <person name="Lin J."/>
        </authorList>
    </citation>
    <scope>NUCLEOTIDE SEQUENCE</scope>
</reference>
<feature type="compositionally biased region" description="Basic and acidic residues" evidence="1">
    <location>
        <begin position="61"/>
        <end position="72"/>
    </location>
</feature>
<evidence type="ECO:0000313" key="2">
    <source>
        <dbReference type="EMBL" id="CAD1822332.1"/>
    </source>
</evidence>
<dbReference type="InterPro" id="IPR039277">
    <property type="entry name" value="VOZ1/VOZ2"/>
</dbReference>
<dbReference type="PANTHER" id="PTHR33873:SF15">
    <property type="entry name" value="TRANSCRIPTION FACTOR VOZ2"/>
    <property type="match status" value="1"/>
</dbReference>
<evidence type="ECO:0000256" key="1">
    <source>
        <dbReference type="SAM" id="MobiDB-lite"/>
    </source>
</evidence>
<name>A0A6V7NUV7_ANACO</name>
<feature type="region of interest" description="Disordered" evidence="1">
    <location>
        <begin position="343"/>
        <end position="363"/>
    </location>
</feature>
<feature type="compositionally biased region" description="Pro residues" evidence="1">
    <location>
        <begin position="111"/>
        <end position="123"/>
    </location>
</feature>
<protein>
    <submittedName>
        <fullName evidence="2">Uncharacterized protein</fullName>
    </submittedName>
</protein>
<feature type="compositionally biased region" description="Basic and acidic residues" evidence="1">
    <location>
        <begin position="29"/>
        <end position="46"/>
    </location>
</feature>
<feature type="compositionally biased region" description="Low complexity" evidence="1">
    <location>
        <begin position="93"/>
        <end position="110"/>
    </location>
</feature>
<dbReference type="AlphaFoldDB" id="A0A6V7NUV7"/>
<sequence>MIPSTLFPPRLSSSSSASPPSSPLLVTNPDRELQRRNSHEEGAEERRRRRRPGRSAASHRALRERAKGRVDELQGSSPRSNPRAGTAAPPTSLPSRSASIASSAAGAPSSTSPPPPLLLPPRKPTSLIGNSGGSSDLSSYIRRMLQLNEEEDDATSKFDELPREAAAGSMKTEPLEVAAGVADDGGGAPLLEEYFLTHGFLENGLLGADEYKNTLSVGMQHAFLSCEEGTTAAATNFDSYHFNLHQQIPHNVHLSFDSELIPAICPPPSAFLRPKCALWDCPRPAQGSEWYQDYCSSFHATLAVNEGPLGMSPVLRPGGIDLKDGPLFAALAAKTLGKNVGIPECEGPQQQSHHGMLQSSLIS</sequence>
<feature type="compositionally biased region" description="Polar residues" evidence="1">
    <location>
        <begin position="348"/>
        <end position="363"/>
    </location>
</feature>
<dbReference type="EMBL" id="LR862142">
    <property type="protein sequence ID" value="CAD1822332.1"/>
    <property type="molecule type" value="Genomic_DNA"/>
</dbReference>